<protein>
    <recommendedName>
        <fullName evidence="5">Oligopeptide transport permease C-like N-terminal domain-containing protein</fullName>
    </recommendedName>
</protein>
<evidence type="ECO:0000313" key="4">
    <source>
        <dbReference type="Proteomes" id="UP000660554"/>
    </source>
</evidence>
<dbReference type="Proteomes" id="UP000660554">
    <property type="component" value="Unassembled WGS sequence"/>
</dbReference>
<gene>
    <name evidence="3" type="ORF">Scinn_36190</name>
</gene>
<keyword evidence="4" id="KW-1185">Reference proteome</keyword>
<feature type="transmembrane region" description="Helical" evidence="2">
    <location>
        <begin position="27"/>
        <end position="47"/>
    </location>
</feature>
<evidence type="ECO:0000256" key="2">
    <source>
        <dbReference type="SAM" id="Phobius"/>
    </source>
</evidence>
<keyword evidence="2" id="KW-0472">Membrane</keyword>
<evidence type="ECO:0008006" key="5">
    <source>
        <dbReference type="Google" id="ProtNLM"/>
    </source>
</evidence>
<dbReference type="EMBL" id="BNDV01000008">
    <property type="protein sequence ID" value="GHI14156.1"/>
    <property type="molecule type" value="Genomic_DNA"/>
</dbReference>
<proteinExistence type="predicted"/>
<dbReference type="GeneID" id="86952410"/>
<feature type="region of interest" description="Disordered" evidence="1">
    <location>
        <begin position="56"/>
        <end position="89"/>
    </location>
</feature>
<sequence length="89" mass="10113">MNYDREPVFKRSKWGTQRYYYNPRNPIGLTLIIISLLFAGTMMLLMANRAGPFAADPAPTWSPPRHEYSRPPPASTPTPWLAPLPTSRP</sequence>
<name>A0ABQ3NN03_STRVG</name>
<keyword evidence="2" id="KW-0812">Transmembrane</keyword>
<accession>A0ABQ3NN03</accession>
<keyword evidence="2" id="KW-1133">Transmembrane helix</keyword>
<evidence type="ECO:0000313" key="3">
    <source>
        <dbReference type="EMBL" id="GHI14156.1"/>
    </source>
</evidence>
<feature type="compositionally biased region" description="Pro residues" evidence="1">
    <location>
        <begin position="70"/>
        <end position="89"/>
    </location>
</feature>
<dbReference type="RefSeq" id="WP_191869143.1">
    <property type="nucleotide sequence ID" value="NZ_BMRU01000011.1"/>
</dbReference>
<comment type="caution">
    <text evidence="3">The sequence shown here is derived from an EMBL/GenBank/DDBJ whole genome shotgun (WGS) entry which is preliminary data.</text>
</comment>
<organism evidence="3 4">
    <name type="scientific">Streptomyces virginiae</name>
    <name type="common">Streptomyces cinnamonensis</name>
    <dbReference type="NCBI Taxonomy" id="1961"/>
    <lineage>
        <taxon>Bacteria</taxon>
        <taxon>Bacillati</taxon>
        <taxon>Actinomycetota</taxon>
        <taxon>Actinomycetes</taxon>
        <taxon>Kitasatosporales</taxon>
        <taxon>Streptomycetaceae</taxon>
        <taxon>Streptomyces</taxon>
    </lineage>
</organism>
<reference evidence="4" key="1">
    <citation type="submission" date="2020-09" db="EMBL/GenBank/DDBJ databases">
        <title>Whole genome shotgun sequence of Streptomyces cinnamonensis NBRC 15873.</title>
        <authorList>
            <person name="Komaki H."/>
            <person name="Tamura T."/>
        </authorList>
    </citation>
    <scope>NUCLEOTIDE SEQUENCE [LARGE SCALE GENOMIC DNA]</scope>
    <source>
        <strain evidence="4">NBRC 15873</strain>
    </source>
</reference>
<evidence type="ECO:0000256" key="1">
    <source>
        <dbReference type="SAM" id="MobiDB-lite"/>
    </source>
</evidence>